<accession>A0A3N6MDB8</accession>
<reference evidence="2 3" key="1">
    <citation type="submission" date="2018-10" db="EMBL/GenBank/DDBJ databases">
        <title>Natrarchaeobius chitinivorans gen. nov., sp. nov., and Natrarchaeobius haloalkaliphilus sp. nov., alkaliphilic, chitin-utilizing haloarchaea from hypersaline alkaline lakes.</title>
        <authorList>
            <person name="Sorokin D.Y."/>
            <person name="Elcheninov A.G."/>
            <person name="Kostrikina N.A."/>
            <person name="Bale N.J."/>
            <person name="Sinninghe Damste J.S."/>
            <person name="Khijniak T.V."/>
            <person name="Kublanov I.V."/>
            <person name="Toshchakov S.V."/>
        </authorList>
    </citation>
    <scope>NUCLEOTIDE SEQUENCE [LARGE SCALE GENOMIC DNA]</scope>
    <source>
        <strain evidence="2 3">AArcht7</strain>
    </source>
</reference>
<evidence type="ECO:0000313" key="3">
    <source>
        <dbReference type="Proteomes" id="UP000281431"/>
    </source>
</evidence>
<proteinExistence type="predicted"/>
<keyword evidence="1" id="KW-0472">Membrane</keyword>
<evidence type="ECO:0000256" key="1">
    <source>
        <dbReference type="SAM" id="Phobius"/>
    </source>
</evidence>
<organism evidence="2 3">
    <name type="scientific">Natrarchaeobius chitinivorans</name>
    <dbReference type="NCBI Taxonomy" id="1679083"/>
    <lineage>
        <taxon>Archaea</taxon>
        <taxon>Methanobacteriati</taxon>
        <taxon>Methanobacteriota</taxon>
        <taxon>Stenosarchaea group</taxon>
        <taxon>Halobacteria</taxon>
        <taxon>Halobacteriales</taxon>
        <taxon>Natrialbaceae</taxon>
        <taxon>Natrarchaeobius</taxon>
    </lineage>
</organism>
<name>A0A3N6MDB8_NATCH</name>
<dbReference type="AlphaFoldDB" id="A0A3N6MDB8"/>
<keyword evidence="1" id="KW-1133">Transmembrane helix</keyword>
<gene>
    <name evidence="2" type="ORF">EA472_06420</name>
</gene>
<feature type="transmembrane region" description="Helical" evidence="1">
    <location>
        <begin position="87"/>
        <end position="106"/>
    </location>
</feature>
<evidence type="ECO:0000313" key="2">
    <source>
        <dbReference type="EMBL" id="RQH01934.1"/>
    </source>
</evidence>
<sequence length="115" mass="11568">MGTRTDAALAIGVLGAALVAFATVDASFSPVAFGGGAAATLAFELLASRDPEPIRRRWESRSVQAAAVVVAVAVVAVGAIVAPSSVLSAVIGALVAYLAFLVVVMGRRPKTDETT</sequence>
<dbReference type="EMBL" id="REFZ01000003">
    <property type="protein sequence ID" value="RQH01934.1"/>
    <property type="molecule type" value="Genomic_DNA"/>
</dbReference>
<protein>
    <submittedName>
        <fullName evidence="2">Uncharacterized protein</fullName>
    </submittedName>
</protein>
<feature type="transmembrane region" description="Helical" evidence="1">
    <location>
        <begin position="32"/>
        <end position="50"/>
    </location>
</feature>
<keyword evidence="3" id="KW-1185">Reference proteome</keyword>
<dbReference type="Proteomes" id="UP000281431">
    <property type="component" value="Unassembled WGS sequence"/>
</dbReference>
<feature type="transmembrane region" description="Helical" evidence="1">
    <location>
        <begin position="62"/>
        <end position="81"/>
    </location>
</feature>
<keyword evidence="1" id="KW-0812">Transmembrane</keyword>
<comment type="caution">
    <text evidence="2">The sequence shown here is derived from an EMBL/GenBank/DDBJ whole genome shotgun (WGS) entry which is preliminary data.</text>
</comment>